<dbReference type="AlphaFoldDB" id="A0A346Y525"/>
<keyword evidence="2" id="KW-1185">Reference proteome</keyword>
<name>A0A346Y525_9ACTN</name>
<protein>
    <submittedName>
        <fullName evidence="1">Uncharacterized protein</fullName>
    </submittedName>
</protein>
<evidence type="ECO:0000313" key="2">
    <source>
        <dbReference type="Proteomes" id="UP000264006"/>
    </source>
</evidence>
<evidence type="ECO:0000313" key="1">
    <source>
        <dbReference type="EMBL" id="AXV09572.1"/>
    </source>
</evidence>
<dbReference type="KEGG" id="euz:DVS28_a4915"/>
<sequence>MGNDDALPPELDLELGRMAAELDAEIRAEQAEYEAMAMQAAWRARRIVDVARAWMVHGDTVEVAVGGMAIVGAVTHTGTDLIVLQTEVRGRVDVAVAAHPLLRLVHAADRGGVPPGPGPRTFVARLTEHEVAAAPVVLVLDDGLQVEGVVMAVAADHVLLDSRQGQRVVPLSRVALAWLA</sequence>
<dbReference type="Proteomes" id="UP000264006">
    <property type="component" value="Chromosome"/>
</dbReference>
<organism evidence="1 2">
    <name type="scientific">Euzebya pacifica</name>
    <dbReference type="NCBI Taxonomy" id="1608957"/>
    <lineage>
        <taxon>Bacteria</taxon>
        <taxon>Bacillati</taxon>
        <taxon>Actinomycetota</taxon>
        <taxon>Nitriliruptoria</taxon>
        <taxon>Euzebyales</taxon>
    </lineage>
</organism>
<dbReference type="EMBL" id="CP031165">
    <property type="protein sequence ID" value="AXV09572.1"/>
    <property type="molecule type" value="Genomic_DNA"/>
</dbReference>
<gene>
    <name evidence="1" type="ORF">DVS28_a4915</name>
</gene>
<accession>A0A346Y525</accession>
<proteinExistence type="predicted"/>
<dbReference type="RefSeq" id="WP_164710975.1">
    <property type="nucleotide sequence ID" value="NZ_CP031165.1"/>
</dbReference>
<reference evidence="1 2" key="1">
    <citation type="submission" date="2018-09" db="EMBL/GenBank/DDBJ databases">
        <title>Complete genome sequence of Euzebya sp. DY32-46 isolated from seawater of Pacific Ocean.</title>
        <authorList>
            <person name="Xu L."/>
            <person name="Wu Y.-H."/>
            <person name="Xu X.-W."/>
        </authorList>
    </citation>
    <scope>NUCLEOTIDE SEQUENCE [LARGE SCALE GENOMIC DNA]</scope>
    <source>
        <strain evidence="1 2">DY32-46</strain>
    </source>
</reference>